<keyword evidence="3" id="KW-0131">Cell cycle</keyword>
<dbReference type="Pfam" id="PF05103">
    <property type="entry name" value="DivIVA"/>
    <property type="match status" value="1"/>
</dbReference>
<feature type="coiled-coil region" evidence="1">
    <location>
        <begin position="30"/>
        <end position="107"/>
    </location>
</feature>
<dbReference type="Gene3D" id="6.10.250.660">
    <property type="match status" value="1"/>
</dbReference>
<sequence length="232" mass="26147">MLSYNDIISYKFEKAGFGGGYKPEDVDKFTMRLATDFQKLEAEKAELEQKLMALAQKVEEYREDEESLRAALLGAQKLGDSIIRESKQKAEQTLGAARQEADRLVGAARAQIEREQFTLTKIQKEVSNFKSRLLVLYKQHLELISSMPGQDVTVDAQEIINGSQNPQPRQEAPVPPEAAEPERPLEEPLPEPAVEEERPEESAAPEASAHEMPRESRFGELKFGEGYDLTRK</sequence>
<proteinExistence type="predicted"/>
<dbReference type="RefSeq" id="WP_159448892.1">
    <property type="nucleotide sequence ID" value="NZ_JADNAH010000013.1"/>
</dbReference>
<keyword evidence="3" id="KW-0132">Cell division</keyword>
<dbReference type="EMBL" id="SLUK01000001">
    <property type="protein sequence ID" value="TCL45506.1"/>
    <property type="molecule type" value="Genomic_DNA"/>
</dbReference>
<feature type="region of interest" description="Disordered" evidence="2">
    <location>
        <begin position="162"/>
        <end position="232"/>
    </location>
</feature>
<evidence type="ECO:0000256" key="1">
    <source>
        <dbReference type="SAM" id="Coils"/>
    </source>
</evidence>
<keyword evidence="4" id="KW-1185">Reference proteome</keyword>
<dbReference type="PANTHER" id="PTHR35794:SF1">
    <property type="entry name" value="CELL CYCLE PROTEIN GPSB"/>
    <property type="match status" value="1"/>
</dbReference>
<reference evidence="3 4" key="1">
    <citation type="submission" date="2019-03" db="EMBL/GenBank/DDBJ databases">
        <title>Genomic Encyclopedia of Type Strains, Phase IV (KMG-IV): sequencing the most valuable type-strain genomes for metagenomic binning, comparative biology and taxonomic classification.</title>
        <authorList>
            <person name="Goeker M."/>
        </authorList>
    </citation>
    <scope>NUCLEOTIDE SEQUENCE [LARGE SCALE GENOMIC DNA]</scope>
    <source>
        <strain evidence="3 4">DSM 100433</strain>
    </source>
</reference>
<evidence type="ECO:0000313" key="3">
    <source>
        <dbReference type="EMBL" id="TCL45506.1"/>
    </source>
</evidence>
<dbReference type="AlphaFoldDB" id="A0A9X8ULU4"/>
<evidence type="ECO:0000256" key="2">
    <source>
        <dbReference type="SAM" id="MobiDB-lite"/>
    </source>
</evidence>
<accession>A0A9X8ULU4</accession>
<evidence type="ECO:0000313" key="4">
    <source>
        <dbReference type="Proteomes" id="UP000294682"/>
    </source>
</evidence>
<dbReference type="Proteomes" id="UP000294682">
    <property type="component" value="Unassembled WGS sequence"/>
</dbReference>
<keyword evidence="1" id="KW-0175">Coiled coil</keyword>
<dbReference type="PANTHER" id="PTHR35794">
    <property type="entry name" value="CELL DIVISION PROTEIN DIVIVA"/>
    <property type="match status" value="1"/>
</dbReference>
<feature type="compositionally biased region" description="Basic and acidic residues" evidence="2">
    <location>
        <begin position="208"/>
        <end position="232"/>
    </location>
</feature>
<protein>
    <submittedName>
        <fullName evidence="3">Cell division initiation protein</fullName>
    </submittedName>
</protein>
<gene>
    <name evidence="3" type="ORF">EDD78_101489</name>
</gene>
<organism evidence="3 4">
    <name type="scientific">Harryflintia acetispora</name>
    <dbReference type="NCBI Taxonomy" id="1849041"/>
    <lineage>
        <taxon>Bacteria</taxon>
        <taxon>Bacillati</taxon>
        <taxon>Bacillota</taxon>
        <taxon>Clostridia</taxon>
        <taxon>Eubacteriales</taxon>
        <taxon>Oscillospiraceae</taxon>
        <taxon>Harryflintia</taxon>
    </lineage>
</organism>
<name>A0A9X8ULU4_9FIRM</name>
<comment type="caution">
    <text evidence="3">The sequence shown here is derived from an EMBL/GenBank/DDBJ whole genome shotgun (WGS) entry which is preliminary data.</text>
</comment>
<dbReference type="InterPro" id="IPR007793">
    <property type="entry name" value="DivIVA_fam"/>
</dbReference>
<dbReference type="GO" id="GO:0051301">
    <property type="term" value="P:cell division"/>
    <property type="evidence" value="ECO:0007669"/>
    <property type="project" value="UniProtKB-KW"/>
</dbReference>